<dbReference type="KEGG" id="emo:DM558_14310"/>
<keyword evidence="1" id="KW-0472">Membrane</keyword>
<name>A0A3Q9JMS1_9GAMM</name>
<proteinExistence type="predicted"/>
<feature type="transmembrane region" description="Helical" evidence="1">
    <location>
        <begin position="58"/>
        <end position="79"/>
    </location>
</feature>
<dbReference type="PANTHER" id="PTHR34351">
    <property type="entry name" value="SLR1927 PROTEIN-RELATED"/>
    <property type="match status" value="1"/>
</dbReference>
<protein>
    <submittedName>
        <fullName evidence="2">DUF58 domain-containing protein</fullName>
    </submittedName>
</protein>
<keyword evidence="1" id="KW-0812">Transmembrane</keyword>
<keyword evidence="3" id="KW-1185">Reference proteome</keyword>
<dbReference type="EMBL" id="CP029822">
    <property type="protein sequence ID" value="AZS51866.1"/>
    <property type="molecule type" value="Genomic_DNA"/>
</dbReference>
<accession>A0A3Q9JMS1</accession>
<dbReference type="Proteomes" id="UP000273143">
    <property type="component" value="Chromosome"/>
</dbReference>
<organism evidence="2 3">
    <name type="scientific">Entomomonas moraniae</name>
    <dbReference type="NCBI Taxonomy" id="2213226"/>
    <lineage>
        <taxon>Bacteria</taxon>
        <taxon>Pseudomonadati</taxon>
        <taxon>Pseudomonadota</taxon>
        <taxon>Gammaproteobacteria</taxon>
        <taxon>Pseudomonadales</taxon>
        <taxon>Pseudomonadaceae</taxon>
        <taxon>Entomomonas</taxon>
    </lineage>
</organism>
<evidence type="ECO:0000313" key="3">
    <source>
        <dbReference type="Proteomes" id="UP000273143"/>
    </source>
</evidence>
<dbReference type="AlphaFoldDB" id="A0A3Q9JMS1"/>
<gene>
    <name evidence="2" type="ORF">DM558_14310</name>
</gene>
<dbReference type="RefSeq" id="WP_127164548.1">
    <property type="nucleotide sequence ID" value="NZ_CP029822.1"/>
</dbReference>
<evidence type="ECO:0000313" key="2">
    <source>
        <dbReference type="EMBL" id="AZS51866.1"/>
    </source>
</evidence>
<keyword evidence="1" id="KW-1133">Transmembrane helix</keyword>
<dbReference type="PANTHER" id="PTHR34351:SF1">
    <property type="entry name" value="SLR1927 PROTEIN"/>
    <property type="match status" value="1"/>
</dbReference>
<reference evidence="3" key="1">
    <citation type="submission" date="2018-06" db="EMBL/GenBank/DDBJ databases">
        <title>Complete genome of Pseudomonas insecticola strain QZS01.</title>
        <authorList>
            <person name="Wang J."/>
            <person name="Su Q."/>
        </authorList>
    </citation>
    <scope>NUCLEOTIDE SEQUENCE [LARGE SCALE GENOMIC DNA]</scope>
    <source>
        <strain evidence="3">QZS01</strain>
    </source>
</reference>
<evidence type="ECO:0000256" key="1">
    <source>
        <dbReference type="SAM" id="Phobius"/>
    </source>
</evidence>
<feature type="transmembrane region" description="Helical" evidence="1">
    <location>
        <begin position="29"/>
        <end position="52"/>
    </location>
</feature>
<sequence length="321" mass="35910">MSYFSKKMNDWASKRMPRGKAIELNSRQVFVVPTKAGFAFIALLLIILLVGINYQNNLAYGLCFMLGALFFLTIIHTCANLSGLKIINMGAEPVFAGEMINCKLRLETLKGKTKQAIAVGWDGNEEVGNNQLQWVDVDGLSGVEVLLTQIANRRGFFYPGKIYIETRFPLGLFVTWIKVDPLFNVIIYPKPVEGSLSTIGFAGDEEEGTNSVGRGVDDFQGLRSYQPGDSMRLVNWKSFSKGQGVFVKDFTALVGKEPWLDFEQAEGSIEQRLSVLCFWALKMEKDQQPYGLRMPNYELSPSVGEYHKKEVLNVLAAYGIN</sequence>